<evidence type="ECO:0000313" key="3">
    <source>
        <dbReference type="Proteomes" id="UP000823775"/>
    </source>
</evidence>
<keyword evidence="3" id="KW-1185">Reference proteome</keyword>
<accession>A0ABS8UV18</accession>
<dbReference type="Proteomes" id="UP000823775">
    <property type="component" value="Unassembled WGS sequence"/>
</dbReference>
<protein>
    <submittedName>
        <fullName evidence="2">Uncharacterized protein</fullName>
    </submittedName>
</protein>
<evidence type="ECO:0000313" key="2">
    <source>
        <dbReference type="EMBL" id="MCD9638031.1"/>
    </source>
</evidence>
<sequence>MEEPPTKNVVPMVPPTTAPSRGEAPHESADKSLDDGEENDETDKEMFMERASGTAPDSVSAIETPQGDVLVIVAPHYDIPPPATQLPGMGITQSHPEPHQSRALMPRQRMPP</sequence>
<proteinExistence type="predicted"/>
<feature type="compositionally biased region" description="Basic and acidic residues" evidence="1">
    <location>
        <begin position="23"/>
        <end position="34"/>
    </location>
</feature>
<name>A0ABS8UV18_DATST</name>
<reference evidence="2 3" key="1">
    <citation type="journal article" date="2021" name="BMC Genomics">
        <title>Datura genome reveals duplications of psychoactive alkaloid biosynthetic genes and high mutation rate following tissue culture.</title>
        <authorList>
            <person name="Rajewski A."/>
            <person name="Carter-House D."/>
            <person name="Stajich J."/>
            <person name="Litt A."/>
        </authorList>
    </citation>
    <scope>NUCLEOTIDE SEQUENCE [LARGE SCALE GENOMIC DNA]</scope>
    <source>
        <strain evidence="2">AR-01</strain>
    </source>
</reference>
<gene>
    <name evidence="2" type="ORF">HAX54_021696</name>
</gene>
<dbReference type="EMBL" id="JACEIK010002601">
    <property type="protein sequence ID" value="MCD9638031.1"/>
    <property type="molecule type" value="Genomic_DNA"/>
</dbReference>
<comment type="caution">
    <text evidence="2">The sequence shown here is derived from an EMBL/GenBank/DDBJ whole genome shotgun (WGS) entry which is preliminary data.</text>
</comment>
<feature type="region of interest" description="Disordered" evidence="1">
    <location>
        <begin position="1"/>
        <end position="62"/>
    </location>
</feature>
<evidence type="ECO:0000256" key="1">
    <source>
        <dbReference type="SAM" id="MobiDB-lite"/>
    </source>
</evidence>
<organism evidence="2 3">
    <name type="scientific">Datura stramonium</name>
    <name type="common">Jimsonweed</name>
    <name type="synonym">Common thornapple</name>
    <dbReference type="NCBI Taxonomy" id="4076"/>
    <lineage>
        <taxon>Eukaryota</taxon>
        <taxon>Viridiplantae</taxon>
        <taxon>Streptophyta</taxon>
        <taxon>Embryophyta</taxon>
        <taxon>Tracheophyta</taxon>
        <taxon>Spermatophyta</taxon>
        <taxon>Magnoliopsida</taxon>
        <taxon>eudicotyledons</taxon>
        <taxon>Gunneridae</taxon>
        <taxon>Pentapetalae</taxon>
        <taxon>asterids</taxon>
        <taxon>lamiids</taxon>
        <taxon>Solanales</taxon>
        <taxon>Solanaceae</taxon>
        <taxon>Solanoideae</taxon>
        <taxon>Datureae</taxon>
        <taxon>Datura</taxon>
    </lineage>
</organism>
<feature type="region of interest" description="Disordered" evidence="1">
    <location>
        <begin position="81"/>
        <end position="112"/>
    </location>
</feature>